<dbReference type="Pfam" id="PF12554">
    <property type="entry name" value="MOZART1"/>
    <property type="match status" value="1"/>
</dbReference>
<evidence type="ECO:0000313" key="9">
    <source>
        <dbReference type="Proteomes" id="UP001150569"/>
    </source>
</evidence>
<evidence type="ECO:0000256" key="2">
    <source>
        <dbReference type="ARBA" id="ARBA00004267"/>
    </source>
</evidence>
<evidence type="ECO:0000256" key="4">
    <source>
        <dbReference type="ARBA" id="ARBA00016992"/>
    </source>
</evidence>
<comment type="function">
    <text evidence="1">Required for gamma-tubulin complex recruitment to the microtubule organizing center (MTOC).</text>
</comment>
<dbReference type="GO" id="GO:0090307">
    <property type="term" value="P:mitotic spindle assembly"/>
    <property type="evidence" value="ECO:0007669"/>
    <property type="project" value="TreeGrafter"/>
</dbReference>
<gene>
    <name evidence="8" type="ORF">IWQ60_003568</name>
</gene>
<evidence type="ECO:0000313" key="8">
    <source>
        <dbReference type="EMBL" id="KAJ1926720.1"/>
    </source>
</evidence>
<keyword evidence="9" id="KW-1185">Reference proteome</keyword>
<dbReference type="GO" id="GO:0051415">
    <property type="term" value="P:microtubule nucleation by interphase microtubule organizing center"/>
    <property type="evidence" value="ECO:0007669"/>
    <property type="project" value="TreeGrafter"/>
</dbReference>
<evidence type="ECO:0000256" key="7">
    <source>
        <dbReference type="ARBA" id="ARBA00029810"/>
    </source>
</evidence>
<comment type="caution">
    <text evidence="8">The sequence shown here is derived from an EMBL/GenBank/DDBJ whole genome shotgun (WGS) entry which is preliminary data.</text>
</comment>
<sequence length="80" mass="8718">MDPSRSHLPANTNLEEKRLASRETMDVLHEMATLLGTELSREALVQCVKLCEMGINPEAVAGVVKELRREAEATTGNTGP</sequence>
<keyword evidence="5" id="KW-0963">Cytoplasm</keyword>
<dbReference type="GO" id="GO:0000931">
    <property type="term" value="C:gamma-tubulin ring complex"/>
    <property type="evidence" value="ECO:0007669"/>
    <property type="project" value="InterPro"/>
</dbReference>
<dbReference type="GO" id="GO:0033566">
    <property type="term" value="P:gamma-tubulin complex localization"/>
    <property type="evidence" value="ECO:0007669"/>
    <property type="project" value="InterPro"/>
</dbReference>
<dbReference type="PANTHER" id="PTHR28520:SF2">
    <property type="entry name" value="MITOTIC-SPINDLE ORGANIZING PROTEIN 1"/>
    <property type="match status" value="1"/>
</dbReference>
<organism evidence="8 9">
    <name type="scientific">Tieghemiomyces parasiticus</name>
    <dbReference type="NCBI Taxonomy" id="78921"/>
    <lineage>
        <taxon>Eukaryota</taxon>
        <taxon>Fungi</taxon>
        <taxon>Fungi incertae sedis</taxon>
        <taxon>Zoopagomycota</taxon>
        <taxon>Kickxellomycotina</taxon>
        <taxon>Dimargaritomycetes</taxon>
        <taxon>Dimargaritales</taxon>
        <taxon>Dimargaritaceae</taxon>
        <taxon>Tieghemiomyces</taxon>
    </lineage>
</organism>
<dbReference type="PANTHER" id="PTHR28520">
    <property type="entry name" value="MITOTIC-SPINDLE ORGANIZING PROTEIN 1"/>
    <property type="match status" value="1"/>
</dbReference>
<dbReference type="OrthoDB" id="48571at2759"/>
<protein>
    <recommendedName>
        <fullName evidence="4">Mitotic-spindle organizing protein 1</fullName>
    </recommendedName>
    <alternativeName>
        <fullName evidence="7">Mitotic-spindle organizing protein associated with a ring of gamma-tubulin 1</fullName>
    </alternativeName>
</protein>
<evidence type="ECO:0000256" key="3">
    <source>
        <dbReference type="ARBA" id="ARBA00011015"/>
    </source>
</evidence>
<proteinExistence type="inferred from homology"/>
<comment type="similarity">
    <text evidence="3">Belongs to the MOZART1 family.</text>
</comment>
<comment type="subcellular location">
    <subcellularLocation>
        <location evidence="2">Cytoplasm</location>
        <location evidence="2">Cytoskeleton</location>
        <location evidence="2">Microtubule organizing center</location>
    </subcellularLocation>
</comment>
<dbReference type="Proteomes" id="UP001150569">
    <property type="component" value="Unassembled WGS sequence"/>
</dbReference>
<dbReference type="EMBL" id="JANBPT010000154">
    <property type="protein sequence ID" value="KAJ1926720.1"/>
    <property type="molecule type" value="Genomic_DNA"/>
</dbReference>
<dbReference type="AlphaFoldDB" id="A0A9W8AAK6"/>
<evidence type="ECO:0000256" key="1">
    <source>
        <dbReference type="ARBA" id="ARBA00003060"/>
    </source>
</evidence>
<reference evidence="8" key="1">
    <citation type="submission" date="2022-07" db="EMBL/GenBank/DDBJ databases">
        <title>Phylogenomic reconstructions and comparative analyses of Kickxellomycotina fungi.</title>
        <authorList>
            <person name="Reynolds N.K."/>
            <person name="Stajich J.E."/>
            <person name="Barry K."/>
            <person name="Grigoriev I.V."/>
            <person name="Crous P."/>
            <person name="Smith M.E."/>
        </authorList>
    </citation>
    <scope>NUCLEOTIDE SEQUENCE</scope>
    <source>
        <strain evidence="8">RSA 861</strain>
    </source>
</reference>
<name>A0A9W8AAK6_9FUNG</name>
<evidence type="ECO:0000256" key="5">
    <source>
        <dbReference type="ARBA" id="ARBA00022490"/>
    </source>
</evidence>
<keyword evidence="6" id="KW-0206">Cytoskeleton</keyword>
<dbReference type="GO" id="GO:0031021">
    <property type="term" value="C:interphase microtubule organizing center"/>
    <property type="evidence" value="ECO:0007669"/>
    <property type="project" value="TreeGrafter"/>
</dbReference>
<evidence type="ECO:0000256" key="6">
    <source>
        <dbReference type="ARBA" id="ARBA00023212"/>
    </source>
</evidence>
<dbReference type="GO" id="GO:0005819">
    <property type="term" value="C:spindle"/>
    <property type="evidence" value="ECO:0007669"/>
    <property type="project" value="TreeGrafter"/>
</dbReference>
<accession>A0A9W8AAK6</accession>
<dbReference type="InterPro" id="IPR022214">
    <property type="entry name" value="MZT1"/>
</dbReference>